<dbReference type="InterPro" id="IPR038491">
    <property type="entry name" value="Velvet_dom_sf"/>
</dbReference>
<feature type="region of interest" description="Disordered" evidence="1">
    <location>
        <begin position="107"/>
        <end position="131"/>
    </location>
</feature>
<dbReference type="EMBL" id="KB445805">
    <property type="protein sequence ID" value="EMD33564.1"/>
    <property type="molecule type" value="Genomic_DNA"/>
</dbReference>
<dbReference type="Proteomes" id="UP000016930">
    <property type="component" value="Unassembled WGS sequence"/>
</dbReference>
<evidence type="ECO:0000256" key="1">
    <source>
        <dbReference type="SAM" id="MobiDB-lite"/>
    </source>
</evidence>
<dbReference type="InterPro" id="IPR037525">
    <property type="entry name" value="Velvet_dom"/>
</dbReference>
<dbReference type="Gene3D" id="2.60.40.3960">
    <property type="entry name" value="Velvet domain"/>
    <property type="match status" value="1"/>
</dbReference>
<dbReference type="AlphaFoldDB" id="M2PCW1"/>
<dbReference type="OrthoDB" id="5599552at2759"/>
<evidence type="ECO:0000259" key="2">
    <source>
        <dbReference type="PROSITE" id="PS51821"/>
    </source>
</evidence>
<dbReference type="Pfam" id="PF11754">
    <property type="entry name" value="Velvet"/>
    <property type="match status" value="1"/>
</dbReference>
<dbReference type="HOGENOM" id="CLU_1810718_0_0_1"/>
<accession>M2PCW1</accession>
<evidence type="ECO:0000313" key="3">
    <source>
        <dbReference type="EMBL" id="EMD33564.1"/>
    </source>
</evidence>
<name>M2PCW1_CERS8</name>
<organism evidence="3 4">
    <name type="scientific">Ceriporiopsis subvermispora (strain B)</name>
    <name type="common">White-rot fungus</name>
    <name type="synonym">Gelatoporia subvermispora</name>
    <dbReference type="NCBI Taxonomy" id="914234"/>
    <lineage>
        <taxon>Eukaryota</taxon>
        <taxon>Fungi</taxon>
        <taxon>Dikarya</taxon>
        <taxon>Basidiomycota</taxon>
        <taxon>Agaricomycotina</taxon>
        <taxon>Agaricomycetes</taxon>
        <taxon>Polyporales</taxon>
        <taxon>Gelatoporiaceae</taxon>
        <taxon>Gelatoporia</taxon>
    </lineage>
</organism>
<dbReference type="PROSITE" id="PS51821">
    <property type="entry name" value="VELVET"/>
    <property type="match status" value="1"/>
</dbReference>
<gene>
    <name evidence="3" type="ORF">CERSUDRAFT_125868</name>
</gene>
<keyword evidence="4" id="KW-1185">Reference proteome</keyword>
<evidence type="ECO:0000313" key="4">
    <source>
        <dbReference type="Proteomes" id="UP000016930"/>
    </source>
</evidence>
<reference evidence="3 4" key="1">
    <citation type="journal article" date="2012" name="Proc. Natl. Acad. Sci. U.S.A.">
        <title>Comparative genomics of Ceriporiopsis subvermispora and Phanerochaete chrysosporium provide insight into selective ligninolysis.</title>
        <authorList>
            <person name="Fernandez-Fueyo E."/>
            <person name="Ruiz-Duenas F.J."/>
            <person name="Ferreira P."/>
            <person name="Floudas D."/>
            <person name="Hibbett D.S."/>
            <person name="Canessa P."/>
            <person name="Larrondo L.F."/>
            <person name="James T.Y."/>
            <person name="Seelenfreund D."/>
            <person name="Lobos S."/>
            <person name="Polanco R."/>
            <person name="Tello M."/>
            <person name="Honda Y."/>
            <person name="Watanabe T."/>
            <person name="Watanabe T."/>
            <person name="Ryu J.S."/>
            <person name="Kubicek C.P."/>
            <person name="Schmoll M."/>
            <person name="Gaskell J."/>
            <person name="Hammel K.E."/>
            <person name="St John F.J."/>
            <person name="Vanden Wymelenberg A."/>
            <person name="Sabat G."/>
            <person name="Splinter BonDurant S."/>
            <person name="Syed K."/>
            <person name="Yadav J.S."/>
            <person name="Doddapaneni H."/>
            <person name="Subramanian V."/>
            <person name="Lavin J.L."/>
            <person name="Oguiza J.A."/>
            <person name="Perez G."/>
            <person name="Pisabarro A.G."/>
            <person name="Ramirez L."/>
            <person name="Santoyo F."/>
            <person name="Master E."/>
            <person name="Coutinho P.M."/>
            <person name="Henrissat B."/>
            <person name="Lombard V."/>
            <person name="Magnuson J.K."/>
            <person name="Kuees U."/>
            <person name="Hori C."/>
            <person name="Igarashi K."/>
            <person name="Samejima M."/>
            <person name="Held B.W."/>
            <person name="Barry K.W."/>
            <person name="LaButti K.M."/>
            <person name="Lapidus A."/>
            <person name="Lindquist E.A."/>
            <person name="Lucas S.M."/>
            <person name="Riley R."/>
            <person name="Salamov A.A."/>
            <person name="Hoffmeister D."/>
            <person name="Schwenk D."/>
            <person name="Hadar Y."/>
            <person name="Yarden O."/>
            <person name="de Vries R.P."/>
            <person name="Wiebenga A."/>
            <person name="Stenlid J."/>
            <person name="Eastwood D."/>
            <person name="Grigoriev I.V."/>
            <person name="Berka R.M."/>
            <person name="Blanchette R.A."/>
            <person name="Kersten P."/>
            <person name="Martinez A.T."/>
            <person name="Vicuna R."/>
            <person name="Cullen D."/>
        </authorList>
    </citation>
    <scope>NUCLEOTIDE SEQUENCE [LARGE SCALE GENOMIC DNA]</scope>
    <source>
        <strain evidence="3 4">B</strain>
    </source>
</reference>
<proteinExistence type="predicted"/>
<feature type="non-terminal residue" evidence="3">
    <location>
        <position position="143"/>
    </location>
</feature>
<feature type="domain" description="Velvet" evidence="2">
    <location>
        <begin position="29"/>
        <end position="143"/>
    </location>
</feature>
<protein>
    <recommendedName>
        <fullName evidence="2">Velvet domain-containing protein</fullName>
    </recommendedName>
</protein>
<sequence length="143" mass="15911">MSLESRIRPGPGTSDIDPVVAYISGPFAGRTIRAQLTEVQKADLGRKYVLKDRRPLDPPPIVQLSLFEIHGHNSQNSFEEEILSSDDTMSYGFLCHLDLFSVPSPTERPHVLHQRPPTVLSPTQTHHTEPTASVVRSFTTAQI</sequence>
<feature type="compositionally biased region" description="Polar residues" evidence="1">
    <location>
        <begin position="120"/>
        <end position="131"/>
    </location>
</feature>